<gene>
    <name evidence="1" type="ORF">BD626DRAFT_95459</name>
</gene>
<dbReference type="AlphaFoldDB" id="A0A550C8A7"/>
<keyword evidence="2" id="KW-1185">Reference proteome</keyword>
<dbReference type="EMBL" id="VDMD01000019">
    <property type="protein sequence ID" value="TRM60936.1"/>
    <property type="molecule type" value="Genomic_DNA"/>
</dbReference>
<accession>A0A550C8A7</accession>
<dbReference type="Proteomes" id="UP000320762">
    <property type="component" value="Unassembled WGS sequence"/>
</dbReference>
<evidence type="ECO:0000313" key="2">
    <source>
        <dbReference type="Proteomes" id="UP000320762"/>
    </source>
</evidence>
<proteinExistence type="predicted"/>
<comment type="caution">
    <text evidence="1">The sequence shown here is derived from an EMBL/GenBank/DDBJ whole genome shotgun (WGS) entry which is preliminary data.</text>
</comment>
<sequence length="124" mass="13988">MSPRPSTSISQRSFDLHLPTLLRRPYPSDLSTSVFDQACHRSFVAFGIEGQVDDARVARGERSRVELMTRGNSDEARQSGDARAIRRCEACSAMRGQLDDTRQVWRREGSSTIRDRFGDARAAR</sequence>
<name>A0A550C8A7_9AGAR</name>
<organism evidence="1 2">
    <name type="scientific">Schizophyllum amplum</name>
    <dbReference type="NCBI Taxonomy" id="97359"/>
    <lineage>
        <taxon>Eukaryota</taxon>
        <taxon>Fungi</taxon>
        <taxon>Dikarya</taxon>
        <taxon>Basidiomycota</taxon>
        <taxon>Agaricomycotina</taxon>
        <taxon>Agaricomycetes</taxon>
        <taxon>Agaricomycetidae</taxon>
        <taxon>Agaricales</taxon>
        <taxon>Schizophyllaceae</taxon>
        <taxon>Schizophyllum</taxon>
    </lineage>
</organism>
<evidence type="ECO:0000313" key="1">
    <source>
        <dbReference type="EMBL" id="TRM60936.1"/>
    </source>
</evidence>
<reference evidence="1 2" key="1">
    <citation type="journal article" date="2019" name="New Phytol.">
        <title>Comparative genomics reveals unique wood-decay strategies and fruiting body development in the Schizophyllaceae.</title>
        <authorList>
            <person name="Almasi E."/>
            <person name="Sahu N."/>
            <person name="Krizsan K."/>
            <person name="Balint B."/>
            <person name="Kovacs G.M."/>
            <person name="Kiss B."/>
            <person name="Cseklye J."/>
            <person name="Drula E."/>
            <person name="Henrissat B."/>
            <person name="Nagy I."/>
            <person name="Chovatia M."/>
            <person name="Adam C."/>
            <person name="LaButti K."/>
            <person name="Lipzen A."/>
            <person name="Riley R."/>
            <person name="Grigoriev I.V."/>
            <person name="Nagy L.G."/>
        </authorList>
    </citation>
    <scope>NUCLEOTIDE SEQUENCE [LARGE SCALE GENOMIC DNA]</scope>
    <source>
        <strain evidence="1 2">NL-1724</strain>
    </source>
</reference>
<protein>
    <submittedName>
        <fullName evidence="1">Uncharacterized protein</fullName>
    </submittedName>
</protein>